<dbReference type="EMBL" id="JASBWT010000011">
    <property type="protein sequence ID" value="KAJ9100540.1"/>
    <property type="molecule type" value="Genomic_DNA"/>
</dbReference>
<proteinExistence type="predicted"/>
<keyword evidence="2" id="KW-1185">Reference proteome</keyword>
<name>A0ACC2VM93_9TREE</name>
<gene>
    <name evidence="1" type="ORF">QFC21_003583</name>
</gene>
<reference evidence="1" key="1">
    <citation type="submission" date="2023-04" db="EMBL/GenBank/DDBJ databases">
        <title>Draft Genome sequencing of Naganishia species isolated from polar environments using Oxford Nanopore Technology.</title>
        <authorList>
            <person name="Leo P."/>
            <person name="Venkateswaran K."/>
        </authorList>
    </citation>
    <scope>NUCLEOTIDE SEQUENCE</scope>
    <source>
        <strain evidence="1">MNA-CCFEE 5423</strain>
    </source>
</reference>
<comment type="caution">
    <text evidence="1">The sequence shown here is derived from an EMBL/GenBank/DDBJ whole genome shotgun (WGS) entry which is preliminary data.</text>
</comment>
<sequence>MSSQAALELYRGSAELTMSGFSIQYDKFMSEAVQKQVKTKTTIKGHLKEYRSVDDVWNFTIKNAVMKLEAGSATDKHSDNVTVDKIKIVACKSATAT</sequence>
<evidence type="ECO:0000313" key="1">
    <source>
        <dbReference type="EMBL" id="KAJ9100540.1"/>
    </source>
</evidence>
<protein>
    <submittedName>
        <fullName evidence="1">Uncharacterized protein</fullName>
    </submittedName>
</protein>
<accession>A0ACC2VM93</accession>
<organism evidence="1 2">
    <name type="scientific">Naganishia friedmannii</name>
    <dbReference type="NCBI Taxonomy" id="89922"/>
    <lineage>
        <taxon>Eukaryota</taxon>
        <taxon>Fungi</taxon>
        <taxon>Dikarya</taxon>
        <taxon>Basidiomycota</taxon>
        <taxon>Agaricomycotina</taxon>
        <taxon>Tremellomycetes</taxon>
        <taxon>Filobasidiales</taxon>
        <taxon>Filobasidiaceae</taxon>
        <taxon>Naganishia</taxon>
    </lineage>
</organism>
<evidence type="ECO:0000313" key="2">
    <source>
        <dbReference type="Proteomes" id="UP001227268"/>
    </source>
</evidence>
<dbReference type="Proteomes" id="UP001227268">
    <property type="component" value="Unassembled WGS sequence"/>
</dbReference>